<dbReference type="Proteomes" id="UP000290289">
    <property type="component" value="Chromosome 7"/>
</dbReference>
<dbReference type="AlphaFoldDB" id="A0A498JHN5"/>
<evidence type="ECO:0000313" key="2">
    <source>
        <dbReference type="Proteomes" id="UP000290289"/>
    </source>
</evidence>
<dbReference type="EMBL" id="RDQH01000333">
    <property type="protein sequence ID" value="RXH93554.1"/>
    <property type="molecule type" value="Genomic_DNA"/>
</dbReference>
<reference evidence="1 2" key="1">
    <citation type="submission" date="2018-10" db="EMBL/GenBank/DDBJ databases">
        <title>A high-quality apple genome assembly.</title>
        <authorList>
            <person name="Hu J."/>
        </authorList>
    </citation>
    <scope>NUCLEOTIDE SEQUENCE [LARGE SCALE GENOMIC DNA]</scope>
    <source>
        <strain evidence="2">cv. HFTH1</strain>
        <tissue evidence="1">Young leaf</tissue>
    </source>
</reference>
<comment type="caution">
    <text evidence="1">The sequence shown here is derived from an EMBL/GenBank/DDBJ whole genome shotgun (WGS) entry which is preliminary data.</text>
</comment>
<evidence type="ECO:0000313" key="1">
    <source>
        <dbReference type="EMBL" id="RXH93554.1"/>
    </source>
</evidence>
<name>A0A498JHN5_MALDO</name>
<accession>A0A498JHN5</accession>
<keyword evidence="2" id="KW-1185">Reference proteome</keyword>
<gene>
    <name evidence="1" type="ORF">DVH24_014130</name>
</gene>
<proteinExistence type="predicted"/>
<sequence length="64" mass="7133">MPNWINSPRARLQTSKAIMTFASSYLETKSNVGSPLISRVILQCMAMRLGLPTPGKCSFLMLSW</sequence>
<protein>
    <submittedName>
        <fullName evidence="1">Uncharacterized protein</fullName>
    </submittedName>
</protein>
<organism evidence="1 2">
    <name type="scientific">Malus domestica</name>
    <name type="common">Apple</name>
    <name type="synonym">Pyrus malus</name>
    <dbReference type="NCBI Taxonomy" id="3750"/>
    <lineage>
        <taxon>Eukaryota</taxon>
        <taxon>Viridiplantae</taxon>
        <taxon>Streptophyta</taxon>
        <taxon>Embryophyta</taxon>
        <taxon>Tracheophyta</taxon>
        <taxon>Spermatophyta</taxon>
        <taxon>Magnoliopsida</taxon>
        <taxon>eudicotyledons</taxon>
        <taxon>Gunneridae</taxon>
        <taxon>Pentapetalae</taxon>
        <taxon>rosids</taxon>
        <taxon>fabids</taxon>
        <taxon>Rosales</taxon>
        <taxon>Rosaceae</taxon>
        <taxon>Amygdaloideae</taxon>
        <taxon>Maleae</taxon>
        <taxon>Malus</taxon>
    </lineage>
</organism>